<dbReference type="Proteomes" id="UP001139646">
    <property type="component" value="Unassembled WGS sequence"/>
</dbReference>
<keyword evidence="3 4" id="KW-0472">Membrane</keyword>
<proteinExistence type="inferred from homology"/>
<comment type="subcellular location">
    <subcellularLocation>
        <location evidence="4">Cell inner membrane</location>
        <topology evidence="4">Peripheral membrane protein</topology>
        <orientation evidence="4">Cytoplasmic side</orientation>
    </subcellularLocation>
    <text evidence="4">Loosely associated with the cytoplasmic side of the inner membrane, probably via SecY.</text>
</comment>
<evidence type="ECO:0000256" key="3">
    <source>
        <dbReference type="ARBA" id="ARBA00023136"/>
    </source>
</evidence>
<keyword evidence="1 4" id="KW-1003">Cell membrane</keyword>
<evidence type="ECO:0000313" key="5">
    <source>
        <dbReference type="EMBL" id="MCI2284057.1"/>
    </source>
</evidence>
<protein>
    <recommendedName>
        <fullName evidence="4">Protein Syd</fullName>
    </recommendedName>
</protein>
<organism evidence="5 6">
    <name type="scientific">Colwellia maritima</name>
    <dbReference type="NCBI Taxonomy" id="2912588"/>
    <lineage>
        <taxon>Bacteria</taxon>
        <taxon>Pseudomonadati</taxon>
        <taxon>Pseudomonadota</taxon>
        <taxon>Gammaproteobacteria</taxon>
        <taxon>Alteromonadales</taxon>
        <taxon>Colwelliaceae</taxon>
        <taxon>Colwellia</taxon>
    </lineage>
</organism>
<dbReference type="CDD" id="cd16323">
    <property type="entry name" value="Syd"/>
    <property type="match status" value="1"/>
</dbReference>
<dbReference type="EMBL" id="JAKKSL010000002">
    <property type="protein sequence ID" value="MCI2284057.1"/>
    <property type="molecule type" value="Genomic_DNA"/>
</dbReference>
<dbReference type="InterPro" id="IPR038228">
    <property type="entry name" value="Syd_sf"/>
</dbReference>
<reference evidence="5" key="1">
    <citation type="submission" date="2022-01" db="EMBL/GenBank/DDBJ databases">
        <title>Colwellia maritima, isolated from seawater.</title>
        <authorList>
            <person name="Kristyanto S."/>
            <person name="Jung J."/>
            <person name="Jeon C.O."/>
        </authorList>
    </citation>
    <scope>NUCLEOTIDE SEQUENCE</scope>
    <source>
        <strain evidence="5">MSW7</strain>
    </source>
</reference>
<evidence type="ECO:0000313" key="6">
    <source>
        <dbReference type="Proteomes" id="UP001139646"/>
    </source>
</evidence>
<comment type="function">
    <text evidence="4">Interacts with the SecY protein in vivo. May bind preferentially to an uncomplexed state of SecY, thus functioning either as a chelating agent for excess SecY in the cell or as a regulatory factor that negatively controls the translocase function.</text>
</comment>
<name>A0ABS9X4U1_9GAMM</name>
<keyword evidence="2 4" id="KW-0997">Cell inner membrane</keyword>
<sequence length="200" mass="23204">MTSSNQTKINLVDVLQQFSVQYIEQYQLLHKHLPLIEQDENWPSPCELTLSDDDTINPPPLSTQVFWRPTLIEKEKELNFDNVESALEIILHEDIKRYFTAQFSESLDASCEEGQLTLLFAWNEADFERLQENLIGHILMKRRLKQAETVFFAVTDEEDMIISVDNDSGAVWVERVGCKPHKKLAESLPQFIRTLIPRVS</sequence>
<keyword evidence="6" id="KW-1185">Reference proteome</keyword>
<accession>A0ABS9X4U1</accession>
<dbReference type="RefSeq" id="WP_242286506.1">
    <property type="nucleotide sequence ID" value="NZ_JAKKSL010000002.1"/>
</dbReference>
<dbReference type="NCBIfam" id="NF003439">
    <property type="entry name" value="PRK04968.1"/>
    <property type="match status" value="1"/>
</dbReference>
<comment type="caution">
    <text evidence="5">The sequence shown here is derived from an EMBL/GenBank/DDBJ whole genome shotgun (WGS) entry which is preliminary data.</text>
</comment>
<comment type="similarity">
    <text evidence="4">Belongs to the Syd family.</text>
</comment>
<dbReference type="HAMAP" id="MF_01104">
    <property type="entry name" value="Syd"/>
    <property type="match status" value="1"/>
</dbReference>
<evidence type="ECO:0000256" key="1">
    <source>
        <dbReference type="ARBA" id="ARBA00022475"/>
    </source>
</evidence>
<dbReference type="Pfam" id="PF07348">
    <property type="entry name" value="Syd"/>
    <property type="match status" value="1"/>
</dbReference>
<dbReference type="Gene3D" id="3.40.1580.20">
    <property type="entry name" value="Syd protein"/>
    <property type="match status" value="1"/>
</dbReference>
<gene>
    <name evidence="4 5" type="primary">syd</name>
    <name evidence="5" type="ORF">L3081_12470</name>
</gene>
<dbReference type="InterPro" id="IPR009948">
    <property type="entry name" value="Syd"/>
</dbReference>
<evidence type="ECO:0000256" key="2">
    <source>
        <dbReference type="ARBA" id="ARBA00022519"/>
    </source>
</evidence>
<evidence type="ECO:0000256" key="4">
    <source>
        <dbReference type="HAMAP-Rule" id="MF_01104"/>
    </source>
</evidence>